<accession>A0A8R1IN81</accession>
<reference evidence="5" key="2">
    <citation type="submission" date="2022-06" db="UniProtKB">
        <authorList>
            <consortium name="EnsemblMetazoa"/>
        </authorList>
    </citation>
    <scope>IDENTIFICATION</scope>
    <source>
        <strain evidence="5">DF5081</strain>
    </source>
</reference>
<evidence type="ECO:0000256" key="2">
    <source>
        <dbReference type="ARBA" id="ARBA00022692"/>
    </source>
</evidence>
<protein>
    <submittedName>
        <fullName evidence="5">Uncharacterized protein</fullName>
    </submittedName>
</protein>
<dbReference type="GO" id="GO:0016020">
    <property type="term" value="C:membrane"/>
    <property type="evidence" value="ECO:0007669"/>
    <property type="project" value="UniProtKB-SubCell"/>
</dbReference>
<name>A0A8R1IN81_CAEJA</name>
<evidence type="ECO:0000313" key="6">
    <source>
        <dbReference type="Proteomes" id="UP000005237"/>
    </source>
</evidence>
<evidence type="ECO:0000256" key="1">
    <source>
        <dbReference type="ARBA" id="ARBA00004141"/>
    </source>
</evidence>
<evidence type="ECO:0000256" key="3">
    <source>
        <dbReference type="ARBA" id="ARBA00022989"/>
    </source>
</evidence>
<dbReference type="PANTHER" id="PTHR23294:SF30">
    <property type="entry name" value="UNC93-LIKE PROTEIN MFSD11"/>
    <property type="match status" value="1"/>
</dbReference>
<evidence type="ECO:0000256" key="4">
    <source>
        <dbReference type="ARBA" id="ARBA00023136"/>
    </source>
</evidence>
<dbReference type="PANTHER" id="PTHR23294">
    <property type="entry name" value="ET TRANSLATION PRODUCT-RELATED"/>
    <property type="match status" value="1"/>
</dbReference>
<comment type="subcellular location">
    <subcellularLocation>
        <location evidence="1">Membrane</location>
        <topology evidence="1">Multi-pass membrane protein</topology>
    </subcellularLocation>
</comment>
<dbReference type="EnsemblMetazoa" id="CJA39738.1">
    <property type="protein sequence ID" value="CJA39738.1"/>
    <property type="gene ID" value="WBGene00215585"/>
</dbReference>
<evidence type="ECO:0000313" key="5">
    <source>
        <dbReference type="EnsemblMetazoa" id="CJA39738.1"/>
    </source>
</evidence>
<keyword evidence="2" id="KW-0812">Transmembrane</keyword>
<reference evidence="6" key="1">
    <citation type="submission" date="2010-08" db="EMBL/GenBank/DDBJ databases">
        <authorList>
            <consortium name="Caenorhabditis japonica Sequencing Consortium"/>
            <person name="Wilson R.K."/>
        </authorList>
    </citation>
    <scope>NUCLEOTIDE SEQUENCE [LARGE SCALE GENOMIC DNA]</scope>
    <source>
        <strain evidence="6">DF5081</strain>
    </source>
</reference>
<dbReference type="Proteomes" id="UP000005237">
    <property type="component" value="Unassembled WGS sequence"/>
</dbReference>
<sequence>MTTRRYELLSAAMLGFGHLCIMVGYDSESFVLESVIHAIHERSPEVISKYAGYYGDKTLSVITSIM</sequence>
<keyword evidence="4" id="KW-0472">Membrane</keyword>
<keyword evidence="3" id="KW-1133">Transmembrane helix</keyword>
<organism evidence="5 6">
    <name type="scientific">Caenorhabditis japonica</name>
    <dbReference type="NCBI Taxonomy" id="281687"/>
    <lineage>
        <taxon>Eukaryota</taxon>
        <taxon>Metazoa</taxon>
        <taxon>Ecdysozoa</taxon>
        <taxon>Nematoda</taxon>
        <taxon>Chromadorea</taxon>
        <taxon>Rhabditida</taxon>
        <taxon>Rhabditina</taxon>
        <taxon>Rhabditomorpha</taxon>
        <taxon>Rhabditoidea</taxon>
        <taxon>Rhabditidae</taxon>
        <taxon>Peloderinae</taxon>
        <taxon>Caenorhabditis</taxon>
    </lineage>
</organism>
<proteinExistence type="predicted"/>
<dbReference type="AlphaFoldDB" id="A0A8R1IN81"/>
<keyword evidence="6" id="KW-1185">Reference proteome</keyword>
<dbReference type="InterPro" id="IPR051617">
    <property type="entry name" value="UNC-93-like_regulator"/>
</dbReference>